<evidence type="ECO:0000313" key="2">
    <source>
        <dbReference type="Proteomes" id="UP001057402"/>
    </source>
</evidence>
<proteinExistence type="predicted"/>
<dbReference type="EMBL" id="CM042886">
    <property type="protein sequence ID" value="KAI4340452.1"/>
    <property type="molecule type" value="Genomic_DNA"/>
</dbReference>
<accession>A0ACB9NV00</accession>
<comment type="caution">
    <text evidence="1">The sequence shown here is derived from an EMBL/GenBank/DDBJ whole genome shotgun (WGS) entry which is preliminary data.</text>
</comment>
<sequence length="93" mass="9793">METPPPTEKQQHPDWWTLGIYIFELFHGVTPFRGLDHEMTLVNIVARALEFLPEGAKRAGSRQGPDIAAAGEGPGSVAGVGDGGVGNTAPSVL</sequence>
<reference evidence="2" key="1">
    <citation type="journal article" date="2023" name="Front. Plant Sci.">
        <title>Chromosomal-level genome assembly of Melastoma candidum provides insights into trichome evolution.</title>
        <authorList>
            <person name="Zhong Y."/>
            <person name="Wu W."/>
            <person name="Sun C."/>
            <person name="Zou P."/>
            <person name="Liu Y."/>
            <person name="Dai S."/>
            <person name="Zhou R."/>
        </authorList>
    </citation>
    <scope>NUCLEOTIDE SEQUENCE [LARGE SCALE GENOMIC DNA]</scope>
</reference>
<protein>
    <submittedName>
        <fullName evidence="1">Uncharacterized protein</fullName>
    </submittedName>
</protein>
<gene>
    <name evidence="1" type="ORF">MLD38_025284</name>
</gene>
<keyword evidence="2" id="KW-1185">Reference proteome</keyword>
<name>A0ACB9NV00_9MYRT</name>
<evidence type="ECO:0000313" key="1">
    <source>
        <dbReference type="EMBL" id="KAI4340452.1"/>
    </source>
</evidence>
<organism evidence="1 2">
    <name type="scientific">Melastoma candidum</name>
    <dbReference type="NCBI Taxonomy" id="119954"/>
    <lineage>
        <taxon>Eukaryota</taxon>
        <taxon>Viridiplantae</taxon>
        <taxon>Streptophyta</taxon>
        <taxon>Embryophyta</taxon>
        <taxon>Tracheophyta</taxon>
        <taxon>Spermatophyta</taxon>
        <taxon>Magnoliopsida</taxon>
        <taxon>eudicotyledons</taxon>
        <taxon>Gunneridae</taxon>
        <taxon>Pentapetalae</taxon>
        <taxon>rosids</taxon>
        <taxon>malvids</taxon>
        <taxon>Myrtales</taxon>
        <taxon>Melastomataceae</taxon>
        <taxon>Melastomatoideae</taxon>
        <taxon>Melastomateae</taxon>
        <taxon>Melastoma</taxon>
    </lineage>
</organism>
<dbReference type="Proteomes" id="UP001057402">
    <property type="component" value="Chromosome 7"/>
</dbReference>